<protein>
    <recommendedName>
        <fullName evidence="4">HTH hxlR-type domain-containing protein</fullName>
    </recommendedName>
</protein>
<evidence type="ECO:0000259" key="4">
    <source>
        <dbReference type="PROSITE" id="PS51118"/>
    </source>
</evidence>
<dbReference type="KEGG" id="lpd:AYR62_12765"/>
<dbReference type="EMBL" id="CP014924">
    <property type="protein sequence ID" value="ANZ66380.1"/>
    <property type="molecule type" value="Genomic_DNA"/>
</dbReference>
<organism evidence="5 6">
    <name type="scientific">Secundilactobacillus paracollinoides</name>
    <dbReference type="NCBI Taxonomy" id="240427"/>
    <lineage>
        <taxon>Bacteria</taxon>
        <taxon>Bacillati</taxon>
        <taxon>Bacillota</taxon>
        <taxon>Bacilli</taxon>
        <taxon>Lactobacillales</taxon>
        <taxon>Lactobacillaceae</taxon>
        <taxon>Secundilactobacillus</taxon>
    </lineage>
</organism>
<dbReference type="AlphaFoldDB" id="A0A1B2IWG1"/>
<dbReference type="STRING" id="240427.AYR62_12765"/>
<reference evidence="5 6" key="1">
    <citation type="submission" date="2016-03" db="EMBL/GenBank/DDBJ databases">
        <title>Pediococcus and Lactobacillus from brewery environment - whole genome sequencing and assembly.</title>
        <authorList>
            <person name="Behr J."/>
            <person name="Geissler A.J."/>
            <person name="Vogel R.F."/>
        </authorList>
    </citation>
    <scope>NUCLEOTIDE SEQUENCE [LARGE SCALE GENOMIC DNA]</scope>
    <source>
        <strain evidence="5 6">TMW 1.1995</strain>
    </source>
</reference>
<dbReference type="GO" id="GO:0003677">
    <property type="term" value="F:DNA binding"/>
    <property type="evidence" value="ECO:0007669"/>
    <property type="project" value="UniProtKB-KW"/>
</dbReference>
<dbReference type="RefSeq" id="WP_056986982.1">
    <property type="nucleotide sequence ID" value="NZ_CP014912.1"/>
</dbReference>
<dbReference type="Gene3D" id="1.10.10.10">
    <property type="entry name" value="Winged helix-like DNA-binding domain superfamily/Winged helix DNA-binding domain"/>
    <property type="match status" value="1"/>
</dbReference>
<evidence type="ECO:0000256" key="1">
    <source>
        <dbReference type="ARBA" id="ARBA00023015"/>
    </source>
</evidence>
<dbReference type="PANTHER" id="PTHR33204">
    <property type="entry name" value="TRANSCRIPTIONAL REGULATOR, MARR FAMILY"/>
    <property type="match status" value="1"/>
</dbReference>
<evidence type="ECO:0000256" key="3">
    <source>
        <dbReference type="ARBA" id="ARBA00023163"/>
    </source>
</evidence>
<evidence type="ECO:0000256" key="2">
    <source>
        <dbReference type="ARBA" id="ARBA00023125"/>
    </source>
</evidence>
<dbReference type="InterPro" id="IPR036388">
    <property type="entry name" value="WH-like_DNA-bd_sf"/>
</dbReference>
<dbReference type="InterPro" id="IPR036390">
    <property type="entry name" value="WH_DNA-bd_sf"/>
</dbReference>
<dbReference type="Proteomes" id="UP000093267">
    <property type="component" value="Chromosome"/>
</dbReference>
<proteinExistence type="predicted"/>
<keyword evidence="3" id="KW-0804">Transcription</keyword>
<keyword evidence="1" id="KW-0805">Transcription regulation</keyword>
<feature type="domain" description="HTH hxlR-type" evidence="4">
    <location>
        <begin position="8"/>
        <end position="111"/>
    </location>
</feature>
<keyword evidence="2" id="KW-0238">DNA-binding</keyword>
<dbReference type="Pfam" id="PF01638">
    <property type="entry name" value="HxlR"/>
    <property type="match status" value="1"/>
</dbReference>
<keyword evidence="6" id="KW-1185">Reference proteome</keyword>
<accession>A0A1B2IWG1</accession>
<dbReference type="SUPFAM" id="SSF46785">
    <property type="entry name" value="Winged helix' DNA-binding domain"/>
    <property type="match status" value="1"/>
</dbReference>
<evidence type="ECO:0000313" key="6">
    <source>
        <dbReference type="Proteomes" id="UP000093267"/>
    </source>
</evidence>
<gene>
    <name evidence="5" type="ORF">AYR63_03985</name>
</gene>
<name>A0A1B2IWG1_9LACO</name>
<sequence length="131" mass="14926">MAIKKYHLGCNYVLSIISGKWKPSIICSLGLEEKRYGQLKKYIEAIYSHDVTDKVLSEQLNQLVHDQIVHRDSFPTIPPKVVYSLTPEGAKLKKILVSMSKFGEQLAESSDDDIELDYSAQDMLREIHTTN</sequence>
<dbReference type="PROSITE" id="PS51118">
    <property type="entry name" value="HTH_HXLR"/>
    <property type="match status" value="1"/>
</dbReference>
<evidence type="ECO:0000313" key="5">
    <source>
        <dbReference type="EMBL" id="ANZ66380.1"/>
    </source>
</evidence>
<dbReference type="PANTHER" id="PTHR33204:SF29">
    <property type="entry name" value="TRANSCRIPTIONAL REGULATOR"/>
    <property type="match status" value="1"/>
</dbReference>
<dbReference type="InterPro" id="IPR002577">
    <property type="entry name" value="HTH_HxlR"/>
</dbReference>